<dbReference type="GO" id="GO:0016829">
    <property type="term" value="F:lyase activity"/>
    <property type="evidence" value="ECO:0007669"/>
    <property type="project" value="UniProtKB-KW"/>
</dbReference>
<evidence type="ECO:0000256" key="6">
    <source>
        <dbReference type="PIRSR" id="PIRSR001365-1"/>
    </source>
</evidence>
<comment type="subcellular location">
    <subcellularLocation>
        <location evidence="1">Cytoplasm</location>
    </subcellularLocation>
</comment>
<dbReference type="AlphaFoldDB" id="A0A1H7Q095"/>
<dbReference type="PRINTS" id="PR00146">
    <property type="entry name" value="DHPICSNTHASE"/>
</dbReference>
<keyword evidence="4" id="KW-0119">Carbohydrate metabolism</keyword>
<dbReference type="SUPFAM" id="SSF51569">
    <property type="entry name" value="Aldolase"/>
    <property type="match status" value="1"/>
</dbReference>
<accession>A0A1H7Q095</accession>
<sequence>MNIQKIEGLIAATFSTFDKEGNLDLKHIPYLVDKLYKDGLKGVFVCGTNGEGPNLTLNERMQVAEAYVLAAKGKLKVFVHVGHSSIVDAQTLAIHAAQIGADAISAVAAFYFKPLHTENLVSSIAKIAAAAPDLPFYYYHIPALTGVGMDMVKFLELAEEQIPNLAGIKYTASTLHEYQACLNYKSGKYDILFGYDEMLLSALALGAKGAVGSTYNFAGPLYLKVMDFYANNKQEEARALQYHLVKMVRTFVKYPPIPAQKAIMQMLGIDLGPCRLPLEVLSENQRDMLEHELKEENFFHLLNRYIE</sequence>
<evidence type="ECO:0000256" key="7">
    <source>
        <dbReference type="PIRSR" id="PIRSR001365-2"/>
    </source>
</evidence>
<comment type="similarity">
    <text evidence="5">Belongs to the DapA family.</text>
</comment>
<protein>
    <submittedName>
        <fullName evidence="8">N-acetylneuraminate lyase</fullName>
    </submittedName>
</protein>
<feature type="active site" description="Schiff-base intermediate with substrate" evidence="6">
    <location>
        <position position="169"/>
    </location>
</feature>
<proteinExistence type="inferred from homology"/>
<dbReference type="STRING" id="407022.SAMN05661044_02414"/>
<evidence type="ECO:0000256" key="4">
    <source>
        <dbReference type="ARBA" id="ARBA00023277"/>
    </source>
</evidence>
<keyword evidence="2" id="KW-0963">Cytoplasm</keyword>
<dbReference type="GO" id="GO:0005737">
    <property type="term" value="C:cytoplasm"/>
    <property type="evidence" value="ECO:0007669"/>
    <property type="project" value="UniProtKB-SubCell"/>
</dbReference>
<dbReference type="Gene3D" id="3.20.20.70">
    <property type="entry name" value="Aldolase class I"/>
    <property type="match status" value="1"/>
</dbReference>
<dbReference type="InterPro" id="IPR002220">
    <property type="entry name" value="DapA-like"/>
</dbReference>
<reference evidence="9" key="1">
    <citation type="submission" date="2016-10" db="EMBL/GenBank/DDBJ databases">
        <authorList>
            <person name="Varghese N."/>
            <person name="Submissions S."/>
        </authorList>
    </citation>
    <scope>NUCLEOTIDE SEQUENCE [LARGE SCALE GENOMIC DNA]</scope>
    <source>
        <strain evidence="9">DSM 18733</strain>
    </source>
</reference>
<dbReference type="SMART" id="SM01130">
    <property type="entry name" value="DHDPS"/>
    <property type="match status" value="1"/>
</dbReference>
<name>A0A1H7Q095_OLID1</name>
<evidence type="ECO:0000256" key="1">
    <source>
        <dbReference type="ARBA" id="ARBA00004496"/>
    </source>
</evidence>
<evidence type="ECO:0000313" key="8">
    <source>
        <dbReference type="EMBL" id="SEL41229.1"/>
    </source>
</evidence>
<dbReference type="EMBL" id="FOAF01000002">
    <property type="protein sequence ID" value="SEL41229.1"/>
    <property type="molecule type" value="Genomic_DNA"/>
</dbReference>
<keyword evidence="9" id="KW-1185">Reference proteome</keyword>
<gene>
    <name evidence="8" type="ORF">SAMN05661044_02414</name>
</gene>
<dbReference type="PANTHER" id="PTHR12128:SF21">
    <property type="entry name" value="N-ACETYLNEURAMINATE LYASE"/>
    <property type="match status" value="1"/>
</dbReference>
<evidence type="ECO:0000256" key="2">
    <source>
        <dbReference type="ARBA" id="ARBA00022490"/>
    </source>
</evidence>
<evidence type="ECO:0000256" key="3">
    <source>
        <dbReference type="ARBA" id="ARBA00023239"/>
    </source>
</evidence>
<dbReference type="PANTHER" id="PTHR12128">
    <property type="entry name" value="DIHYDRODIPICOLINATE SYNTHASE"/>
    <property type="match status" value="1"/>
</dbReference>
<dbReference type="Pfam" id="PF00701">
    <property type="entry name" value="DHDPS"/>
    <property type="match status" value="1"/>
</dbReference>
<dbReference type="InterPro" id="IPR013785">
    <property type="entry name" value="Aldolase_TIM"/>
</dbReference>
<feature type="binding site" evidence="7">
    <location>
        <position position="211"/>
    </location>
    <ligand>
        <name>pyruvate</name>
        <dbReference type="ChEBI" id="CHEBI:15361"/>
    </ligand>
</feature>
<organism evidence="8 9">
    <name type="scientific">Olivibacter domesticus</name>
    <name type="common">Pseudosphingobacterium domesticum</name>
    <dbReference type="NCBI Taxonomy" id="407022"/>
    <lineage>
        <taxon>Bacteria</taxon>
        <taxon>Pseudomonadati</taxon>
        <taxon>Bacteroidota</taxon>
        <taxon>Sphingobacteriia</taxon>
        <taxon>Sphingobacteriales</taxon>
        <taxon>Sphingobacteriaceae</taxon>
        <taxon>Olivibacter</taxon>
    </lineage>
</organism>
<evidence type="ECO:0000313" key="9">
    <source>
        <dbReference type="Proteomes" id="UP000199421"/>
    </source>
</evidence>
<feature type="active site" description="Proton donor/acceptor" evidence="6">
    <location>
        <position position="139"/>
    </location>
</feature>
<keyword evidence="3 5" id="KW-0456">Lyase</keyword>
<dbReference type="Proteomes" id="UP000199421">
    <property type="component" value="Unassembled WGS sequence"/>
</dbReference>
<evidence type="ECO:0000256" key="5">
    <source>
        <dbReference type="PIRNR" id="PIRNR001365"/>
    </source>
</evidence>
<dbReference type="PIRSF" id="PIRSF001365">
    <property type="entry name" value="DHDPS"/>
    <property type="match status" value="1"/>
</dbReference>
<dbReference type="RefSeq" id="WP_238383739.1">
    <property type="nucleotide sequence ID" value="NZ_FOAF01000002.1"/>
</dbReference>